<proteinExistence type="predicted"/>
<sequence>MQSMLGRICGIVVFCAVVVAPPALAKYLVRDADGGPPVELTVIIENVKYNEARKRIARSGLPKPKKGEVSRSFYYSGSEKRVKFERLQTATGEVLIEGIYASVNPLSTVAALVKRDDGVWGIVDIPTGTFRPLPDASWYYTSFNGAAPAVLLIGSSQPDGTFRYCFTGADGECEKWVDRVAGDISAELEDGPSGFIFETRIVMNRLTPEGQKYSSSFDWNGNALLEKAPPVIPVHSANPKNLKQRVLHSVLYNLGPFDHPLGDFSTNLYWPMDKNGAPIEATENVKGLFPLSLADKKGETFETAGQAGGGAGGYVIVYEQDGTRTFEIAPNNKYAASVMYHNDSNYRWSDLYYKNMKNNDYFDTYRFAVKRDGRDESKAWYPVEYDGRQETLHKYLEEAWNSDEGYADPVVAIDTRYAKNTAAAKAAQDAADARYKQRKDALAALKSRGGTMSVGGDLCGAAYNFTVGRTDEDSRLFFQAYYGYAGEVCRYLPTSLYSAMMQSKVVQEEQAPPPPEPENDFASAMKAWNDQLDQDRSSRQGKSLRCYVNQGKRTCYYD</sequence>
<dbReference type="Proteomes" id="UP000027037">
    <property type="component" value="Unassembled WGS sequence"/>
</dbReference>
<evidence type="ECO:0000313" key="1">
    <source>
        <dbReference type="EMBL" id="KCZ54182.1"/>
    </source>
</evidence>
<name>A0A062U7F3_9PROT</name>
<accession>A0A062U7F3</accession>
<dbReference type="RefSeq" id="WP_034796485.1">
    <property type="nucleotide sequence ID" value="NZ_AWFF01000041.1"/>
</dbReference>
<protein>
    <submittedName>
        <fullName evidence="1">Uncharacterized protein</fullName>
    </submittedName>
</protein>
<dbReference type="PATRIC" id="fig|1280946.3.peg.2040"/>
<reference evidence="1 2" key="1">
    <citation type="journal article" date="2014" name="Antonie Van Leeuwenhoek">
        <title>Hyphomonas beringensis sp. nov. and Hyphomonas chukchiensis sp. nov., isolated from surface seawater of the Bering Sea and Chukchi Sea.</title>
        <authorList>
            <person name="Li C."/>
            <person name="Lai Q."/>
            <person name="Li G."/>
            <person name="Dong C."/>
            <person name="Wang J."/>
            <person name="Liao Y."/>
            <person name="Shao Z."/>
        </authorList>
    </citation>
    <scope>NUCLEOTIDE SEQUENCE [LARGE SCALE GENOMIC DNA]</scope>
    <source>
        <strain evidence="1 2">25B14_1</strain>
    </source>
</reference>
<dbReference type="OrthoDB" id="8476913at2"/>
<comment type="caution">
    <text evidence="1">The sequence shown here is derived from an EMBL/GenBank/DDBJ whole genome shotgun (WGS) entry which is preliminary data.</text>
</comment>
<organism evidence="1 2">
    <name type="scientific">Hyphomonas beringensis</name>
    <dbReference type="NCBI Taxonomy" id="1280946"/>
    <lineage>
        <taxon>Bacteria</taxon>
        <taxon>Pseudomonadati</taxon>
        <taxon>Pseudomonadota</taxon>
        <taxon>Alphaproteobacteria</taxon>
        <taxon>Hyphomonadales</taxon>
        <taxon>Hyphomonadaceae</taxon>
        <taxon>Hyphomonas</taxon>
    </lineage>
</organism>
<evidence type="ECO:0000313" key="2">
    <source>
        <dbReference type="Proteomes" id="UP000027037"/>
    </source>
</evidence>
<dbReference type="AlphaFoldDB" id="A0A062U7F3"/>
<keyword evidence="2" id="KW-1185">Reference proteome</keyword>
<gene>
    <name evidence="1" type="ORF">HY29_15185</name>
</gene>
<dbReference type="EMBL" id="AWFF01000041">
    <property type="protein sequence ID" value="KCZ54182.1"/>
    <property type="molecule type" value="Genomic_DNA"/>
</dbReference>